<sequence>MMKHLTAAALAACLLSLAPAASAAVPAPPPHATAEAAPTFAKAADRHTAQEIRAFLRWFYDGTGPSPYQREHWTSDYLKAKQAETPDHDVILCAQNEPVAIEVGPVTVAQSAGFGWATVTTSWAGGARQTLTAYVALDSDPIELHDVVCG</sequence>
<dbReference type="AlphaFoldDB" id="A0A126YAK4"/>
<protein>
    <recommendedName>
        <fullName evidence="6">Secreted protein</fullName>
    </recommendedName>
</protein>
<evidence type="ECO:0000313" key="2">
    <source>
        <dbReference type="EMBL" id="RZE19909.1"/>
    </source>
</evidence>
<feature type="signal peptide" evidence="1">
    <location>
        <begin position="1"/>
        <end position="23"/>
    </location>
</feature>
<keyword evidence="1" id="KW-0732">Signal</keyword>
<dbReference type="EMBL" id="PKLK01000024">
    <property type="protein sequence ID" value="RZE37281.1"/>
    <property type="molecule type" value="Genomic_DNA"/>
</dbReference>
<organism evidence="2 5">
    <name type="scientific">Streptomyces albidoflavus</name>
    <dbReference type="NCBI Taxonomy" id="1886"/>
    <lineage>
        <taxon>Bacteria</taxon>
        <taxon>Bacillati</taxon>
        <taxon>Actinomycetota</taxon>
        <taxon>Actinomycetes</taxon>
        <taxon>Kitasatosporales</taxon>
        <taxon>Streptomycetaceae</taxon>
        <taxon>Streptomyces</taxon>
        <taxon>Streptomyces albidoflavus group</taxon>
    </lineage>
</organism>
<evidence type="ECO:0000256" key="1">
    <source>
        <dbReference type="SAM" id="SignalP"/>
    </source>
</evidence>
<evidence type="ECO:0000313" key="4">
    <source>
        <dbReference type="Proteomes" id="UP000292095"/>
    </source>
</evidence>
<proteinExistence type="predicted"/>
<accession>A0A126YAK4</accession>
<comment type="caution">
    <text evidence="2">The sequence shown here is derived from an EMBL/GenBank/DDBJ whole genome shotgun (WGS) entry which is preliminary data.</text>
</comment>
<evidence type="ECO:0000313" key="5">
    <source>
        <dbReference type="Proteomes" id="UP000292693"/>
    </source>
</evidence>
<feature type="chain" id="PRO_5043134072" description="Secreted protein" evidence="1">
    <location>
        <begin position="24"/>
        <end position="150"/>
    </location>
</feature>
<name>A0A126YAK4_9ACTN</name>
<dbReference type="Proteomes" id="UP000292693">
    <property type="component" value="Unassembled WGS sequence"/>
</dbReference>
<reference evidence="4 5" key="1">
    <citation type="submission" date="2017-12" db="EMBL/GenBank/DDBJ databases">
        <title>Population genomics insights into the ecological differentiation and adaptive evolution in streptomycetes.</title>
        <authorList>
            <person name="Li Y."/>
            <person name="Huang Y."/>
        </authorList>
    </citation>
    <scope>NUCLEOTIDE SEQUENCE [LARGE SCALE GENOMIC DNA]</scope>
    <source>
        <strain evidence="3 4">FXJ.2339</strain>
        <strain evidence="2 5">NBRC 100770</strain>
    </source>
</reference>
<dbReference type="Proteomes" id="UP000292095">
    <property type="component" value="Unassembled WGS sequence"/>
</dbReference>
<gene>
    <name evidence="3" type="ORF">C0Q91_20015</name>
    <name evidence="2" type="ORF">C0Q92_19790</name>
</gene>
<dbReference type="KEGG" id="salb:XNR_3774"/>
<evidence type="ECO:0000313" key="3">
    <source>
        <dbReference type="EMBL" id="RZE37281.1"/>
    </source>
</evidence>
<dbReference type="EMBL" id="PKLL01000024">
    <property type="protein sequence ID" value="RZE19909.1"/>
    <property type="molecule type" value="Genomic_DNA"/>
</dbReference>
<dbReference type="RefSeq" id="WP_008407277.1">
    <property type="nucleotide sequence ID" value="NC_020990.1"/>
</dbReference>
<evidence type="ECO:0008006" key="6">
    <source>
        <dbReference type="Google" id="ProtNLM"/>
    </source>
</evidence>